<accession>A0A2Z7D453</accession>
<sequence>MTDSKFLRCLALESTTNCHERNLLAKTAGTGDTASRGLTTIVAPESQFRTYPTDHAELSFDSGYSLLCGLSRETSLSCCRSEQGVHLPSTVSCAEAESALALSCVCCVP</sequence>
<dbReference type="Proteomes" id="UP000250235">
    <property type="component" value="Unassembled WGS sequence"/>
</dbReference>
<reference evidence="1 2" key="1">
    <citation type="journal article" date="2015" name="Proc. Natl. Acad. Sci. U.S.A.">
        <title>The resurrection genome of Boea hygrometrica: A blueprint for survival of dehydration.</title>
        <authorList>
            <person name="Xiao L."/>
            <person name="Yang G."/>
            <person name="Zhang L."/>
            <person name="Yang X."/>
            <person name="Zhao S."/>
            <person name="Ji Z."/>
            <person name="Zhou Q."/>
            <person name="Hu M."/>
            <person name="Wang Y."/>
            <person name="Chen M."/>
            <person name="Xu Y."/>
            <person name="Jin H."/>
            <person name="Xiao X."/>
            <person name="Hu G."/>
            <person name="Bao F."/>
            <person name="Hu Y."/>
            <person name="Wan P."/>
            <person name="Li L."/>
            <person name="Deng X."/>
            <person name="Kuang T."/>
            <person name="Xiang C."/>
            <person name="Zhu J.K."/>
            <person name="Oliver M.J."/>
            <person name="He Y."/>
        </authorList>
    </citation>
    <scope>NUCLEOTIDE SEQUENCE [LARGE SCALE GENOMIC DNA]</scope>
    <source>
        <strain evidence="2">cv. XS01</strain>
    </source>
</reference>
<dbReference type="EMBL" id="KQ989575">
    <property type="protein sequence ID" value="KZV54195.1"/>
    <property type="molecule type" value="Genomic_DNA"/>
</dbReference>
<protein>
    <submittedName>
        <fullName evidence="1">Uncharacterized protein</fullName>
    </submittedName>
</protein>
<evidence type="ECO:0000313" key="2">
    <source>
        <dbReference type="Proteomes" id="UP000250235"/>
    </source>
</evidence>
<organism evidence="1 2">
    <name type="scientific">Dorcoceras hygrometricum</name>
    <dbReference type="NCBI Taxonomy" id="472368"/>
    <lineage>
        <taxon>Eukaryota</taxon>
        <taxon>Viridiplantae</taxon>
        <taxon>Streptophyta</taxon>
        <taxon>Embryophyta</taxon>
        <taxon>Tracheophyta</taxon>
        <taxon>Spermatophyta</taxon>
        <taxon>Magnoliopsida</taxon>
        <taxon>eudicotyledons</taxon>
        <taxon>Gunneridae</taxon>
        <taxon>Pentapetalae</taxon>
        <taxon>asterids</taxon>
        <taxon>lamiids</taxon>
        <taxon>Lamiales</taxon>
        <taxon>Gesneriaceae</taxon>
        <taxon>Didymocarpoideae</taxon>
        <taxon>Trichosporeae</taxon>
        <taxon>Loxocarpinae</taxon>
        <taxon>Dorcoceras</taxon>
    </lineage>
</organism>
<proteinExistence type="predicted"/>
<keyword evidence="2" id="KW-1185">Reference proteome</keyword>
<name>A0A2Z7D453_9LAMI</name>
<gene>
    <name evidence="1" type="ORF">F511_36419</name>
</gene>
<evidence type="ECO:0000313" key="1">
    <source>
        <dbReference type="EMBL" id="KZV54195.1"/>
    </source>
</evidence>
<dbReference type="AlphaFoldDB" id="A0A2Z7D453"/>